<evidence type="ECO:0000256" key="2">
    <source>
        <dbReference type="ARBA" id="ARBA00023082"/>
    </source>
</evidence>
<dbReference type="GO" id="GO:0003677">
    <property type="term" value="F:DNA binding"/>
    <property type="evidence" value="ECO:0007669"/>
    <property type="project" value="UniProtKB-KW"/>
</dbReference>
<dbReference type="EMBL" id="SJPN01000005">
    <property type="protein sequence ID" value="TWU01294.1"/>
    <property type="molecule type" value="Genomic_DNA"/>
</dbReference>
<evidence type="ECO:0000313" key="6">
    <source>
        <dbReference type="EMBL" id="TWU01294.1"/>
    </source>
</evidence>
<evidence type="ECO:0000256" key="4">
    <source>
        <dbReference type="ARBA" id="ARBA00023163"/>
    </source>
</evidence>
<proteinExistence type="predicted"/>
<dbReference type="GO" id="GO:0006352">
    <property type="term" value="P:DNA-templated transcription initiation"/>
    <property type="evidence" value="ECO:0007669"/>
    <property type="project" value="InterPro"/>
</dbReference>
<evidence type="ECO:0000259" key="5">
    <source>
        <dbReference type="Pfam" id="PF04542"/>
    </source>
</evidence>
<dbReference type="InterPro" id="IPR014284">
    <property type="entry name" value="RNA_pol_sigma-70_dom"/>
</dbReference>
<feature type="domain" description="RNA polymerase sigma-70 region 2" evidence="5">
    <location>
        <begin position="60"/>
        <end position="122"/>
    </location>
</feature>
<reference evidence="6 7" key="1">
    <citation type="submission" date="2019-02" db="EMBL/GenBank/DDBJ databases">
        <title>Deep-cultivation of Planctomycetes and their phenomic and genomic characterization uncovers novel biology.</title>
        <authorList>
            <person name="Wiegand S."/>
            <person name="Jogler M."/>
            <person name="Boedeker C."/>
            <person name="Pinto D."/>
            <person name="Vollmers J."/>
            <person name="Rivas-Marin E."/>
            <person name="Kohn T."/>
            <person name="Peeters S.H."/>
            <person name="Heuer A."/>
            <person name="Rast P."/>
            <person name="Oberbeckmann S."/>
            <person name="Bunk B."/>
            <person name="Jeske O."/>
            <person name="Meyerdierks A."/>
            <person name="Storesund J.E."/>
            <person name="Kallscheuer N."/>
            <person name="Luecker S."/>
            <person name="Lage O.M."/>
            <person name="Pohl T."/>
            <person name="Merkel B.J."/>
            <person name="Hornburger P."/>
            <person name="Mueller R.-W."/>
            <person name="Bruemmer F."/>
            <person name="Labrenz M."/>
            <person name="Spormann A.M."/>
            <person name="Op Den Camp H."/>
            <person name="Overmann J."/>
            <person name="Amann R."/>
            <person name="Jetten M.S.M."/>
            <person name="Mascher T."/>
            <person name="Medema M.H."/>
            <person name="Devos D.P."/>
            <person name="Kaster A.-K."/>
            <person name="Ovreas L."/>
            <person name="Rohde M."/>
            <person name="Galperin M.Y."/>
            <person name="Jogler C."/>
        </authorList>
    </citation>
    <scope>NUCLEOTIDE SEQUENCE [LARGE SCALE GENOMIC DNA]</scope>
    <source>
        <strain evidence="6 7">Pla52n</strain>
    </source>
</reference>
<evidence type="ECO:0000256" key="1">
    <source>
        <dbReference type="ARBA" id="ARBA00023015"/>
    </source>
</evidence>
<dbReference type="SUPFAM" id="SSF88946">
    <property type="entry name" value="Sigma2 domain of RNA polymerase sigma factors"/>
    <property type="match status" value="1"/>
</dbReference>
<dbReference type="InterPro" id="IPR013325">
    <property type="entry name" value="RNA_pol_sigma_r2"/>
</dbReference>
<keyword evidence="2" id="KW-0731">Sigma factor</keyword>
<organism evidence="6 7">
    <name type="scientific">Stieleria varia</name>
    <dbReference type="NCBI Taxonomy" id="2528005"/>
    <lineage>
        <taxon>Bacteria</taxon>
        <taxon>Pseudomonadati</taxon>
        <taxon>Planctomycetota</taxon>
        <taxon>Planctomycetia</taxon>
        <taxon>Pirellulales</taxon>
        <taxon>Pirellulaceae</taxon>
        <taxon>Stieleria</taxon>
    </lineage>
</organism>
<accession>A0A5C6ASX2</accession>
<dbReference type="AlphaFoldDB" id="A0A5C6ASX2"/>
<gene>
    <name evidence="6" type="ORF">Pla52n_46680</name>
</gene>
<evidence type="ECO:0000256" key="3">
    <source>
        <dbReference type="ARBA" id="ARBA00023125"/>
    </source>
</evidence>
<dbReference type="Gene3D" id="1.10.1740.10">
    <property type="match status" value="1"/>
</dbReference>
<dbReference type="InterPro" id="IPR039425">
    <property type="entry name" value="RNA_pol_sigma-70-like"/>
</dbReference>
<dbReference type="NCBIfam" id="TIGR02937">
    <property type="entry name" value="sigma70-ECF"/>
    <property type="match status" value="1"/>
</dbReference>
<evidence type="ECO:0000313" key="7">
    <source>
        <dbReference type="Proteomes" id="UP000320176"/>
    </source>
</evidence>
<keyword evidence="3" id="KW-0238">DNA-binding</keyword>
<dbReference type="Pfam" id="PF04542">
    <property type="entry name" value="Sigma70_r2"/>
    <property type="match status" value="1"/>
</dbReference>
<dbReference type="Proteomes" id="UP000320176">
    <property type="component" value="Unassembled WGS sequence"/>
</dbReference>
<dbReference type="PANTHER" id="PTHR43133:SF8">
    <property type="entry name" value="RNA POLYMERASE SIGMA FACTOR HI_1459-RELATED"/>
    <property type="match status" value="1"/>
</dbReference>
<dbReference type="PANTHER" id="PTHR43133">
    <property type="entry name" value="RNA POLYMERASE ECF-TYPE SIGMA FACTO"/>
    <property type="match status" value="1"/>
</dbReference>
<protein>
    <submittedName>
        <fullName evidence="6">RNA polymerase sigma factor RpoE</fullName>
    </submittedName>
</protein>
<sequence>MRHKTTGLLFYARMSVTNSVELCVVGRRNILQGPETRLSLLASLNDPSASDAWAEFDGLYRPLVYRVARGKGLQHADAEDLAQQVLAVVNGAIDSFDPDADGSFRGWLFTITRNLVVNHLTRGPHSRKHGPIGSGDSKVQQMLMQHPSDESHTATLFQLEYRRGRFQQAARKLKSQFNEETWQAFWRTSVDGQSISDVAEQLARTPGAIRMARCRVLARIRGEVQTMNEGE</sequence>
<keyword evidence="1" id="KW-0805">Transcription regulation</keyword>
<comment type="caution">
    <text evidence="6">The sequence shown here is derived from an EMBL/GenBank/DDBJ whole genome shotgun (WGS) entry which is preliminary data.</text>
</comment>
<dbReference type="InterPro" id="IPR007627">
    <property type="entry name" value="RNA_pol_sigma70_r2"/>
</dbReference>
<name>A0A5C6ASX2_9BACT</name>
<keyword evidence="7" id="KW-1185">Reference proteome</keyword>
<dbReference type="GO" id="GO:0016987">
    <property type="term" value="F:sigma factor activity"/>
    <property type="evidence" value="ECO:0007669"/>
    <property type="project" value="UniProtKB-KW"/>
</dbReference>
<keyword evidence="4" id="KW-0804">Transcription</keyword>